<name>A0A382P0Q1_9ZZZZ</name>
<proteinExistence type="predicted"/>
<evidence type="ECO:0008006" key="2">
    <source>
        <dbReference type="Google" id="ProtNLM"/>
    </source>
</evidence>
<dbReference type="SUPFAM" id="SSF89433">
    <property type="entry name" value="Baseplate structural protein gp8"/>
    <property type="match status" value="1"/>
</dbReference>
<organism evidence="1">
    <name type="scientific">marine metagenome</name>
    <dbReference type="NCBI Taxonomy" id="408172"/>
    <lineage>
        <taxon>unclassified sequences</taxon>
        <taxon>metagenomes</taxon>
        <taxon>ecological metagenomes</taxon>
    </lineage>
</organism>
<gene>
    <name evidence="1" type="ORF">METZ01_LOCUS319848</name>
</gene>
<evidence type="ECO:0000313" key="1">
    <source>
        <dbReference type="EMBL" id="SVC66994.1"/>
    </source>
</evidence>
<accession>A0A382P0Q1</accession>
<dbReference type="Gene3D" id="2.60.340.10">
    <property type="entry name" value="baseplate structural protein gp8, domain 1"/>
    <property type="match status" value="1"/>
</dbReference>
<feature type="non-terminal residue" evidence="1">
    <location>
        <position position="351"/>
    </location>
</feature>
<dbReference type="InterPro" id="IPR036327">
    <property type="entry name" value="Gp8_sf"/>
</dbReference>
<protein>
    <recommendedName>
        <fullName evidence="2">Bacteriophage T4 Gp8 domain-containing protein</fullName>
    </recommendedName>
</protein>
<dbReference type="AlphaFoldDB" id="A0A382P0Q1"/>
<sequence>MAAIITSKFRFHNAEQFKESFSEAAATNYYLFIGRPSEFATGTTGGTDSAPPTPVDNRRSEAYDWDDMLAAKKIDSTGVTHAVPRRDLDVSGATTYDMYRPNYSSANAATSGATTLFDSTFYFITSAYRVYKVLDNGGVAWDAAEPTSTASSPFSVAVTGGSYTLKYMLTLSTTNVQNFLTPDFLPVSITPESGNALVDGRLDIVKVTTAGVGLSDAATWDNNADRTVTNVPVRGDGSGALCTVTIGGSGGSAGGQVTTVAVTANGSGYTHANIIAADIIEQQDIQQSDALTFSTSPVLEVIIGPDGGHGSNPAKELGGFFCLMDVKLQQTEAYDFSVVNDFRQLGIIRNP</sequence>
<reference evidence="1" key="1">
    <citation type="submission" date="2018-05" db="EMBL/GenBank/DDBJ databases">
        <authorList>
            <person name="Lanie J.A."/>
            <person name="Ng W.-L."/>
            <person name="Kazmierczak K.M."/>
            <person name="Andrzejewski T.M."/>
            <person name="Davidsen T.M."/>
            <person name="Wayne K.J."/>
            <person name="Tettelin H."/>
            <person name="Glass J.I."/>
            <person name="Rusch D."/>
            <person name="Podicherti R."/>
            <person name="Tsui H.-C.T."/>
            <person name="Winkler M.E."/>
        </authorList>
    </citation>
    <scope>NUCLEOTIDE SEQUENCE</scope>
</reference>
<dbReference type="EMBL" id="UINC01104095">
    <property type="protein sequence ID" value="SVC66994.1"/>
    <property type="molecule type" value="Genomic_DNA"/>
</dbReference>